<sequence>MVHTPFGLWFNLGIVYRQLPESPIIAYFNGKYMQVSEISKEPIRRGSIVEVDERWICLGAAHSNSSLTNVSMNDMVIWSRSLEEFESHRFLGYSRSQFNMLTSASHHWTPDFYISQNSLTQVVACLHPKAGKYLTPTVDCSETDVPGYALASFYKPHRSQSRCSSLDHMQKSPVPILKMRSDHYLLIGRGIDGTSVNLSNLWSEKCLRDPSTAYCRVHGFSLSVWIKLLSVSKDRSRFILPTGDAGTGVGEYSIGREISIFTEKLPLGASVSHMYVKWKLLLDFNSFEEGKWINIGLLWRQDVGLILLVNGVQSASTDEGGTTANTERLAQPFVVLDRLNDINHANSLTPYMADWENTH</sequence>
<dbReference type="OrthoDB" id="10034530at2759"/>
<evidence type="ECO:0000313" key="2">
    <source>
        <dbReference type="Proteomes" id="UP000822476"/>
    </source>
</evidence>
<gene>
    <name evidence="1" type="ORF">EG68_08359</name>
</gene>
<accession>A0A8S9YK40</accession>
<dbReference type="Proteomes" id="UP000822476">
    <property type="component" value="Unassembled WGS sequence"/>
</dbReference>
<dbReference type="EMBL" id="JTDE01004221">
    <property type="protein sequence ID" value="KAF7255189.1"/>
    <property type="molecule type" value="Genomic_DNA"/>
</dbReference>
<dbReference type="AlphaFoldDB" id="A0A8S9YK40"/>
<keyword evidence="2" id="KW-1185">Reference proteome</keyword>
<reference evidence="1" key="1">
    <citation type="submission" date="2019-07" db="EMBL/GenBank/DDBJ databases">
        <title>Annotation for the trematode Paragonimus miyazaki's.</title>
        <authorList>
            <person name="Choi Y.-J."/>
        </authorList>
    </citation>
    <scope>NUCLEOTIDE SEQUENCE</scope>
    <source>
        <strain evidence="1">Japan</strain>
    </source>
</reference>
<organism evidence="1 2">
    <name type="scientific">Paragonimus skrjabini miyazakii</name>
    <dbReference type="NCBI Taxonomy" id="59628"/>
    <lineage>
        <taxon>Eukaryota</taxon>
        <taxon>Metazoa</taxon>
        <taxon>Spiralia</taxon>
        <taxon>Lophotrochozoa</taxon>
        <taxon>Platyhelminthes</taxon>
        <taxon>Trematoda</taxon>
        <taxon>Digenea</taxon>
        <taxon>Plagiorchiida</taxon>
        <taxon>Troglotremata</taxon>
        <taxon>Troglotrematidae</taxon>
        <taxon>Paragonimus</taxon>
    </lineage>
</organism>
<comment type="caution">
    <text evidence="1">The sequence shown here is derived from an EMBL/GenBank/DDBJ whole genome shotgun (WGS) entry which is preliminary data.</text>
</comment>
<name>A0A8S9YK40_9TREM</name>
<proteinExistence type="predicted"/>
<protein>
    <submittedName>
        <fullName evidence="1">Uncharacterized protein</fullName>
    </submittedName>
</protein>
<evidence type="ECO:0000313" key="1">
    <source>
        <dbReference type="EMBL" id="KAF7255189.1"/>
    </source>
</evidence>